<dbReference type="InterPro" id="IPR036390">
    <property type="entry name" value="WH_DNA-bd_sf"/>
</dbReference>
<dbReference type="SUPFAM" id="SSF46785">
    <property type="entry name" value="Winged helix' DNA-binding domain"/>
    <property type="match status" value="1"/>
</dbReference>
<accession>A0ABY4IKY8</accession>
<proteinExistence type="predicted"/>
<sequence length="174" mass="19610">MQFLILGILLDAPLTLYDVHKRFRAGISLFYAASFGSIQRALRQLESQGWARVDEAAANGRGRKLYRVTAEGRRSWHTWMTSPLTGSDPEPLMLARIHLLGHLPPAERALCVEVIRTRIAEDQSRLAALAEELDATDVPEAVRELYRFRRATLDYGLRSHGLALSWLDDLDLSA</sequence>
<gene>
    <name evidence="2" type="ORF">KV394_14520</name>
</gene>
<organism evidence="2 3">
    <name type="scientific">Microbacterium sufflavum</name>
    <dbReference type="NCBI Taxonomy" id="2851649"/>
    <lineage>
        <taxon>Bacteria</taxon>
        <taxon>Bacillati</taxon>
        <taxon>Actinomycetota</taxon>
        <taxon>Actinomycetes</taxon>
        <taxon>Micrococcales</taxon>
        <taxon>Microbacteriaceae</taxon>
        <taxon>Microbacterium</taxon>
    </lineage>
</organism>
<dbReference type="InterPro" id="IPR005149">
    <property type="entry name" value="Tscrpt_reg_PadR_N"/>
</dbReference>
<dbReference type="Pfam" id="PF03551">
    <property type="entry name" value="PadR"/>
    <property type="match status" value="1"/>
</dbReference>
<name>A0ABY4IKY8_9MICO</name>
<evidence type="ECO:0000313" key="3">
    <source>
        <dbReference type="Proteomes" id="UP000831467"/>
    </source>
</evidence>
<feature type="domain" description="Transcription regulator PadR N-terminal" evidence="1">
    <location>
        <begin position="5"/>
        <end position="75"/>
    </location>
</feature>
<reference evidence="2 3" key="1">
    <citation type="submission" date="2021-06" db="EMBL/GenBank/DDBJ databases">
        <title>Genome-based taxonomic framework of Microbacterium strains isolated from marine environment, the description of four new species and reclassification of four preexisting species.</title>
        <authorList>
            <person name="Lee S.D."/>
            <person name="Kim S.-M."/>
            <person name="Byeon Y.-S."/>
            <person name="Yang H.L."/>
            <person name="Kim I.S."/>
        </authorList>
    </citation>
    <scope>NUCLEOTIDE SEQUENCE [LARGE SCALE GENOMIC DNA]</scope>
    <source>
        <strain evidence="2 3">SSW1-51</strain>
    </source>
</reference>
<dbReference type="Gene3D" id="1.10.10.10">
    <property type="entry name" value="Winged helix-like DNA-binding domain superfamily/Winged helix DNA-binding domain"/>
    <property type="match status" value="1"/>
</dbReference>
<dbReference type="Proteomes" id="UP000831467">
    <property type="component" value="Chromosome"/>
</dbReference>
<protein>
    <submittedName>
        <fullName evidence="2">PadR family transcriptional regulator</fullName>
    </submittedName>
</protein>
<dbReference type="RefSeq" id="WP_247981756.1">
    <property type="nucleotide sequence ID" value="NZ_CP078076.1"/>
</dbReference>
<evidence type="ECO:0000313" key="2">
    <source>
        <dbReference type="EMBL" id="UPL12248.1"/>
    </source>
</evidence>
<dbReference type="PANTHER" id="PTHR43252:SF2">
    <property type="entry name" value="TRANSCRIPTION REGULATOR, PADR-LIKE FAMILY"/>
    <property type="match status" value="1"/>
</dbReference>
<dbReference type="InterPro" id="IPR036388">
    <property type="entry name" value="WH-like_DNA-bd_sf"/>
</dbReference>
<evidence type="ECO:0000259" key="1">
    <source>
        <dbReference type="Pfam" id="PF03551"/>
    </source>
</evidence>
<dbReference type="EMBL" id="CP078076">
    <property type="protein sequence ID" value="UPL12248.1"/>
    <property type="molecule type" value="Genomic_DNA"/>
</dbReference>
<keyword evidence="3" id="KW-1185">Reference proteome</keyword>
<dbReference type="PANTHER" id="PTHR43252">
    <property type="entry name" value="TRANSCRIPTIONAL REGULATOR YQJI"/>
    <property type="match status" value="1"/>
</dbReference>